<keyword evidence="4" id="KW-1185">Reference proteome</keyword>
<evidence type="ECO:0000313" key="4">
    <source>
        <dbReference type="Proteomes" id="UP001230426"/>
    </source>
</evidence>
<proteinExistence type="predicted"/>
<reference evidence="3 4" key="1">
    <citation type="submission" date="2023-07" db="EMBL/GenBank/DDBJ databases">
        <title>Sequencing the genomes of 1000 actinobacteria strains.</title>
        <authorList>
            <person name="Klenk H.-P."/>
        </authorList>
    </citation>
    <scope>NUCLEOTIDE SEQUENCE [LARGE SCALE GENOMIC DNA]</scope>
    <source>
        <strain evidence="3 4">DSM 44109</strain>
    </source>
</reference>
<dbReference type="SUPFAM" id="SSF53474">
    <property type="entry name" value="alpha/beta-Hydrolases"/>
    <property type="match status" value="1"/>
</dbReference>
<protein>
    <submittedName>
        <fullName evidence="3">Nucleoside-diphosphate-sugar epimerase/pimeloyl-ACP methyl ester carboxylesterase</fullName>
    </submittedName>
</protein>
<dbReference type="Pfam" id="PF12697">
    <property type="entry name" value="Abhydrolase_6"/>
    <property type="match status" value="1"/>
</dbReference>
<dbReference type="InterPro" id="IPR000073">
    <property type="entry name" value="AB_hydrolase_1"/>
</dbReference>
<dbReference type="Proteomes" id="UP001230426">
    <property type="component" value="Unassembled WGS sequence"/>
</dbReference>
<name>A0ABT9RC03_9ACTN</name>
<sequence length="575" mass="60440">MTTDSIVFGAAGFVGRSLVAELLSRGRRVAAAVRGPGERLTSWLAAQEVDTAGLTVVTADITAPGLGLADTEGLEAVRDVYNAAARFAFGLSVEEARRANVTGALNVTDWAAARPGLRRLVHISGYRVSGGVADYRAEGAYEASKREADAAVRIRARELGVPLTIVNPSTVVGPGQFIGLASLVEDLWRGRLPALPGGPEVFLPVVESGYFARFMAAVPEHEETEGRAYWVLDDDTPDLPELVALVAGHLGVPAPRRTVPVGLLRRLPRALTGVDPETLSFMSGDRYDTAPALAFAERAGLRMPPAGEVLRSWADGLVGSRFGAAAPPRGPYGFQDVAGSRTWVTGERESPEYVMLHGLPLDAGSWEEVGDRLAVPVLAADLPGLGRSAPARSLDGWTAALMAPVRTRPVLVGHSFGCGPVLRYARANPGRVAAVVLVAPAFLQPPSGWLPRSRAAVPALRRMSGARLGERLGVPADAVADLRRPGAARRVVEAMRAAHSGRSELRRVLDQVMEGSGVPVTIVTGSADPLAVDVPATLVEGAGHYPQLTHPRELAAALRAAGGPARPEPLRSARG</sequence>
<dbReference type="Gene3D" id="3.40.50.1820">
    <property type="entry name" value="alpha/beta hydrolase"/>
    <property type="match status" value="1"/>
</dbReference>
<gene>
    <name evidence="3" type="ORF">J2S55_005565</name>
</gene>
<evidence type="ECO:0000259" key="1">
    <source>
        <dbReference type="Pfam" id="PF07993"/>
    </source>
</evidence>
<dbReference type="EMBL" id="JAUSRB010000002">
    <property type="protein sequence ID" value="MDP9866299.1"/>
    <property type="molecule type" value="Genomic_DNA"/>
</dbReference>
<evidence type="ECO:0000313" key="3">
    <source>
        <dbReference type="EMBL" id="MDP9866299.1"/>
    </source>
</evidence>
<dbReference type="Gene3D" id="3.40.50.720">
    <property type="entry name" value="NAD(P)-binding Rossmann-like Domain"/>
    <property type="match status" value="1"/>
</dbReference>
<feature type="domain" description="AB hydrolase-1" evidence="2">
    <location>
        <begin position="354"/>
        <end position="557"/>
    </location>
</feature>
<comment type="caution">
    <text evidence="3">The sequence shown here is derived from an EMBL/GenBank/DDBJ whole genome shotgun (WGS) entry which is preliminary data.</text>
</comment>
<dbReference type="InterPro" id="IPR036291">
    <property type="entry name" value="NAD(P)-bd_dom_sf"/>
</dbReference>
<feature type="domain" description="Thioester reductase (TE)" evidence="1">
    <location>
        <begin position="9"/>
        <end position="173"/>
    </location>
</feature>
<dbReference type="RefSeq" id="WP_306866783.1">
    <property type="nucleotide sequence ID" value="NZ_JAUSRB010000002.1"/>
</dbReference>
<organism evidence="3 4">
    <name type="scientific">Streptosporangium brasiliense</name>
    <dbReference type="NCBI Taxonomy" id="47480"/>
    <lineage>
        <taxon>Bacteria</taxon>
        <taxon>Bacillati</taxon>
        <taxon>Actinomycetota</taxon>
        <taxon>Actinomycetes</taxon>
        <taxon>Streptosporangiales</taxon>
        <taxon>Streptosporangiaceae</taxon>
        <taxon>Streptosporangium</taxon>
    </lineage>
</organism>
<dbReference type="InterPro" id="IPR051783">
    <property type="entry name" value="NAD(P)-dependent_oxidoreduct"/>
</dbReference>
<dbReference type="InterPro" id="IPR029058">
    <property type="entry name" value="AB_hydrolase_fold"/>
</dbReference>
<evidence type="ECO:0000259" key="2">
    <source>
        <dbReference type="Pfam" id="PF12697"/>
    </source>
</evidence>
<dbReference type="PANTHER" id="PTHR48079:SF6">
    <property type="entry name" value="NAD(P)-BINDING DOMAIN-CONTAINING PROTEIN-RELATED"/>
    <property type="match status" value="1"/>
</dbReference>
<dbReference type="Pfam" id="PF07993">
    <property type="entry name" value="NAD_binding_4"/>
    <property type="match status" value="1"/>
</dbReference>
<dbReference type="SUPFAM" id="SSF51735">
    <property type="entry name" value="NAD(P)-binding Rossmann-fold domains"/>
    <property type="match status" value="1"/>
</dbReference>
<dbReference type="PANTHER" id="PTHR48079">
    <property type="entry name" value="PROTEIN YEEZ"/>
    <property type="match status" value="1"/>
</dbReference>
<accession>A0ABT9RC03</accession>
<dbReference type="InterPro" id="IPR013120">
    <property type="entry name" value="FAR_NAD-bd"/>
</dbReference>